<dbReference type="GO" id="GO:0019199">
    <property type="term" value="F:transmembrane receptor protein kinase activity"/>
    <property type="evidence" value="ECO:0007669"/>
    <property type="project" value="InterPro"/>
</dbReference>
<evidence type="ECO:0000256" key="1">
    <source>
        <dbReference type="ARBA" id="ARBA00004162"/>
    </source>
</evidence>
<evidence type="ECO:0000256" key="2">
    <source>
        <dbReference type="ARBA" id="ARBA00022475"/>
    </source>
</evidence>
<dbReference type="InterPro" id="IPR018392">
    <property type="entry name" value="LysM"/>
</dbReference>
<dbReference type="InterPro" id="IPR036779">
    <property type="entry name" value="LysM_dom_sf"/>
</dbReference>
<keyword evidence="7" id="KW-1015">Disulfide bond</keyword>
<dbReference type="PROSITE" id="PS51782">
    <property type="entry name" value="LYSM"/>
    <property type="match status" value="1"/>
</dbReference>
<dbReference type="Gene3D" id="3.10.350.10">
    <property type="entry name" value="LysM domain"/>
    <property type="match status" value="1"/>
</dbReference>
<keyword evidence="6" id="KW-0472">Membrane</keyword>
<dbReference type="PANTHER" id="PTHR46204">
    <property type="entry name" value="CHITIN ELICITOR RECEPTOR KINASE 1-RELATED"/>
    <property type="match status" value="1"/>
</dbReference>
<dbReference type="GO" id="GO:0045087">
    <property type="term" value="P:innate immune response"/>
    <property type="evidence" value="ECO:0007669"/>
    <property type="project" value="InterPro"/>
</dbReference>
<comment type="subcellular location">
    <subcellularLocation>
        <location evidence="1">Cell membrane</location>
        <topology evidence="1">Single-pass membrane protein</topology>
    </subcellularLocation>
</comment>
<keyword evidence="5" id="KW-1133">Transmembrane helix</keyword>
<feature type="chain" id="PRO_5042950662" description="LysM domain-containing protein" evidence="8">
    <location>
        <begin position="24"/>
        <end position="212"/>
    </location>
</feature>
<comment type="caution">
    <text evidence="10">The sequence shown here is derived from an EMBL/GenBank/DDBJ whole genome shotgun (WGS) entry which is preliminary data.</text>
</comment>
<dbReference type="CDD" id="cd00118">
    <property type="entry name" value="LysM"/>
    <property type="match status" value="1"/>
</dbReference>
<evidence type="ECO:0000259" key="9">
    <source>
        <dbReference type="PROSITE" id="PS51782"/>
    </source>
</evidence>
<evidence type="ECO:0000256" key="6">
    <source>
        <dbReference type="ARBA" id="ARBA00023136"/>
    </source>
</evidence>
<keyword evidence="4 8" id="KW-0732">Signal</keyword>
<keyword evidence="3" id="KW-0812">Transmembrane</keyword>
<dbReference type="PANTHER" id="PTHR46204:SF8">
    <property type="entry name" value="PROTEIN KINASE DOMAIN-CONTAINING PROTEIN"/>
    <property type="match status" value="1"/>
</dbReference>
<dbReference type="Pfam" id="PF01476">
    <property type="entry name" value="LysM"/>
    <property type="match status" value="1"/>
</dbReference>
<evidence type="ECO:0000256" key="4">
    <source>
        <dbReference type="ARBA" id="ARBA00022729"/>
    </source>
</evidence>
<evidence type="ECO:0000256" key="3">
    <source>
        <dbReference type="ARBA" id="ARBA00022692"/>
    </source>
</evidence>
<accession>A0AAN9FHZ1</accession>
<evidence type="ECO:0000256" key="7">
    <source>
        <dbReference type="ARBA" id="ARBA00023157"/>
    </source>
</evidence>
<proteinExistence type="predicted"/>
<dbReference type="EMBL" id="JAYWIO010000003">
    <property type="protein sequence ID" value="KAK7275646.1"/>
    <property type="molecule type" value="Genomic_DNA"/>
</dbReference>
<gene>
    <name evidence="10" type="ORF">RIF29_16766</name>
</gene>
<dbReference type="Proteomes" id="UP001372338">
    <property type="component" value="Unassembled WGS sequence"/>
</dbReference>
<dbReference type="InterPro" id="IPR044812">
    <property type="entry name" value="CERK1/LYK3-like"/>
</dbReference>
<keyword evidence="2" id="KW-1003">Cell membrane</keyword>
<reference evidence="10 11" key="1">
    <citation type="submission" date="2024-01" db="EMBL/GenBank/DDBJ databases">
        <title>The genomes of 5 underutilized Papilionoideae crops provide insights into root nodulation and disease resistanc.</title>
        <authorList>
            <person name="Yuan L."/>
        </authorList>
    </citation>
    <scope>NUCLEOTIDE SEQUENCE [LARGE SCALE GENOMIC DNA]</scope>
    <source>
        <strain evidence="10">ZHUSHIDOU_FW_LH</strain>
        <tissue evidence="10">Leaf</tissue>
    </source>
</reference>
<keyword evidence="11" id="KW-1185">Reference proteome</keyword>
<dbReference type="SUPFAM" id="SSF54106">
    <property type="entry name" value="LysM domain"/>
    <property type="match status" value="1"/>
</dbReference>
<feature type="signal peptide" evidence="8">
    <location>
        <begin position="1"/>
        <end position="23"/>
    </location>
</feature>
<evidence type="ECO:0000313" key="10">
    <source>
        <dbReference type="EMBL" id="KAK7275646.1"/>
    </source>
</evidence>
<organism evidence="10 11">
    <name type="scientific">Crotalaria pallida</name>
    <name type="common">Smooth rattlebox</name>
    <name type="synonym">Crotalaria striata</name>
    <dbReference type="NCBI Taxonomy" id="3830"/>
    <lineage>
        <taxon>Eukaryota</taxon>
        <taxon>Viridiplantae</taxon>
        <taxon>Streptophyta</taxon>
        <taxon>Embryophyta</taxon>
        <taxon>Tracheophyta</taxon>
        <taxon>Spermatophyta</taxon>
        <taxon>Magnoliopsida</taxon>
        <taxon>eudicotyledons</taxon>
        <taxon>Gunneridae</taxon>
        <taxon>Pentapetalae</taxon>
        <taxon>rosids</taxon>
        <taxon>fabids</taxon>
        <taxon>Fabales</taxon>
        <taxon>Fabaceae</taxon>
        <taxon>Papilionoideae</taxon>
        <taxon>50 kb inversion clade</taxon>
        <taxon>genistoids sensu lato</taxon>
        <taxon>core genistoids</taxon>
        <taxon>Crotalarieae</taxon>
        <taxon>Crotalaria</taxon>
    </lineage>
</organism>
<dbReference type="AlphaFoldDB" id="A0AAN9FHZ1"/>
<sequence length="212" mass="23461">MASLNYLSPLLPLLATLIVTVYGFNNASIEPAASFIEPFNCSEQITTCNALLYHIDHNFKIEEIASFYNVNSTQIKPITHGNNQDYLIQVPCSCKNTNNLSGYFYDTSYIVKPNDTFFNVSEQIYGGQAWPIQDSILVPGEELPIHLVCGCAEPEIGASHIIVTYTVQANDTLEGIATLLSSDTKSIVSLNKVLQQNPSFIDVGWVLFVKMK</sequence>
<dbReference type="SMART" id="SM00257">
    <property type="entry name" value="LysM"/>
    <property type="match status" value="1"/>
</dbReference>
<dbReference type="GO" id="GO:0005886">
    <property type="term" value="C:plasma membrane"/>
    <property type="evidence" value="ECO:0007669"/>
    <property type="project" value="UniProtKB-SubCell"/>
</dbReference>
<evidence type="ECO:0000256" key="8">
    <source>
        <dbReference type="SAM" id="SignalP"/>
    </source>
</evidence>
<evidence type="ECO:0000256" key="5">
    <source>
        <dbReference type="ARBA" id="ARBA00022989"/>
    </source>
</evidence>
<feature type="domain" description="LysM" evidence="9">
    <location>
        <begin position="163"/>
        <end position="209"/>
    </location>
</feature>
<protein>
    <recommendedName>
        <fullName evidence="9">LysM domain-containing protein</fullName>
    </recommendedName>
</protein>
<evidence type="ECO:0000313" key="11">
    <source>
        <dbReference type="Proteomes" id="UP001372338"/>
    </source>
</evidence>
<name>A0AAN9FHZ1_CROPI</name>